<feature type="domain" description="DUF4123" evidence="1">
    <location>
        <begin position="30"/>
        <end position="127"/>
    </location>
</feature>
<evidence type="ECO:0000313" key="2">
    <source>
        <dbReference type="EMBL" id="QXH53420.1"/>
    </source>
</evidence>
<evidence type="ECO:0000259" key="1">
    <source>
        <dbReference type="Pfam" id="PF13503"/>
    </source>
</evidence>
<dbReference type="Pfam" id="PF13503">
    <property type="entry name" value="DUF4123"/>
    <property type="match status" value="1"/>
</dbReference>
<dbReference type="InterPro" id="IPR025391">
    <property type="entry name" value="DUF4123"/>
</dbReference>
<sequence length="273" mass="30358">MSPLSPWQWLAQQRAAGHDIAVLLEAGSEAGQRLMASVPGERWQLLYQQTDAAYLADHGPACCLVGETELPLLQPLLQAPGEHWGWLASLAPGEMPAWVAHWRARLLLGQPPQQALYRFHDNRVLARGLALAQATLPAYLGQAISVCYWQGEAWASADNPLPGAHPVPTHPAWLQAPPPAVDGPIAVANAHRYLYSQHLEAYLKLAEQQPPLPWLQRQLQRGQGWGWHTQKQIEFLLVNSLRSPGFELPEGCEPWPGELPAAHMERLRRHLLV</sequence>
<reference evidence="2" key="1">
    <citation type="journal article" date="2021" name="Microorganisms">
        <title>The Ever-Expanding Pseudomonas Genus: Description of 43 New Species and Partition of the Pseudomonas putida Group.</title>
        <authorList>
            <person name="Girard L."/>
            <person name="Lood C."/>
            <person name="Hofte M."/>
            <person name="Vandamme P."/>
            <person name="Rokni-Zadeh H."/>
            <person name="van Noort V."/>
            <person name="Lavigne R."/>
            <person name="De Mot R."/>
        </authorList>
    </citation>
    <scope>NUCLEOTIDE SEQUENCE</scope>
    <source>
        <strain evidence="2">COW40</strain>
    </source>
</reference>
<dbReference type="RefSeq" id="WP_217842820.1">
    <property type="nucleotide sequence ID" value="NZ_CP077076.1"/>
</dbReference>
<protein>
    <submittedName>
        <fullName evidence="2">DUF4123 domain-containing protein</fullName>
    </submittedName>
</protein>
<accession>A0ABX8NAS9</accession>
<name>A0ABX8NAS9_9PSED</name>
<dbReference type="EMBL" id="CP077076">
    <property type="protein sequence ID" value="QXH53420.1"/>
    <property type="molecule type" value="Genomic_DNA"/>
</dbReference>
<proteinExistence type="predicted"/>
<dbReference type="Proteomes" id="UP001046350">
    <property type="component" value="Chromosome"/>
</dbReference>
<keyword evidence="3" id="KW-1185">Reference proteome</keyword>
<organism evidence="2 3">
    <name type="scientific">Pseudomonas fakonensis</name>
    <dbReference type="NCBI Taxonomy" id="2842355"/>
    <lineage>
        <taxon>Bacteria</taxon>
        <taxon>Pseudomonadati</taxon>
        <taxon>Pseudomonadota</taxon>
        <taxon>Gammaproteobacteria</taxon>
        <taxon>Pseudomonadales</taxon>
        <taxon>Pseudomonadaceae</taxon>
        <taxon>Pseudomonas</taxon>
    </lineage>
</organism>
<gene>
    <name evidence="2" type="ORF">KSS94_10025</name>
</gene>
<evidence type="ECO:0000313" key="3">
    <source>
        <dbReference type="Proteomes" id="UP001046350"/>
    </source>
</evidence>